<comment type="similarity">
    <text evidence="3">Belongs to the relA/spoT family.</text>
</comment>
<evidence type="ECO:0000256" key="3">
    <source>
        <dbReference type="RuleBase" id="RU003847"/>
    </source>
</evidence>
<dbReference type="InterPro" id="IPR004811">
    <property type="entry name" value="RelA/Spo_fam"/>
</dbReference>
<dbReference type="InterPro" id="IPR003607">
    <property type="entry name" value="HD/PDEase_dom"/>
</dbReference>
<evidence type="ECO:0000259" key="5">
    <source>
        <dbReference type="PROSITE" id="PS51831"/>
    </source>
</evidence>
<accession>A0AAW9HNX6</accession>
<dbReference type="EMBL" id="JAWNGC010000008">
    <property type="protein sequence ID" value="MDY5155371.1"/>
    <property type="molecule type" value="Genomic_DNA"/>
</dbReference>
<dbReference type="SMART" id="SM00954">
    <property type="entry name" value="RelA_SpoT"/>
    <property type="match status" value="1"/>
</dbReference>
<dbReference type="SUPFAM" id="SSF81271">
    <property type="entry name" value="TGS-like"/>
    <property type="match status" value="1"/>
</dbReference>
<dbReference type="GO" id="GO:0005886">
    <property type="term" value="C:plasma membrane"/>
    <property type="evidence" value="ECO:0007669"/>
    <property type="project" value="TreeGrafter"/>
</dbReference>
<dbReference type="SMART" id="SM00471">
    <property type="entry name" value="HDc"/>
    <property type="match status" value="1"/>
</dbReference>
<dbReference type="PANTHER" id="PTHR21262">
    <property type="entry name" value="GUANOSINE-3',5'-BIS DIPHOSPHATE 3'-PYROPHOSPHOHYDROLASE"/>
    <property type="match status" value="1"/>
</dbReference>
<dbReference type="Pfam" id="PF19296">
    <property type="entry name" value="RelA_AH_RIS"/>
    <property type="match status" value="1"/>
</dbReference>
<dbReference type="InterPro" id="IPR033655">
    <property type="entry name" value="TGS_RelA/SpoT"/>
</dbReference>
<proteinExistence type="inferred from homology"/>
<dbReference type="SUPFAM" id="SSF109604">
    <property type="entry name" value="HD-domain/PDEase-like"/>
    <property type="match status" value="1"/>
</dbReference>
<evidence type="ECO:0000313" key="7">
    <source>
        <dbReference type="EMBL" id="MDY5132146.1"/>
    </source>
</evidence>
<dbReference type="FunFam" id="3.30.460.10:FF:000001">
    <property type="entry name" value="GTP pyrophosphokinase RelA"/>
    <property type="match status" value="1"/>
</dbReference>
<dbReference type="EMBL" id="JAWNGA010000001">
    <property type="protein sequence ID" value="MDY5132146.1"/>
    <property type="molecule type" value="Genomic_DNA"/>
</dbReference>
<dbReference type="Gene3D" id="3.30.460.10">
    <property type="entry name" value="Beta Polymerase, domain 2"/>
    <property type="match status" value="1"/>
</dbReference>
<dbReference type="Pfam" id="PF13291">
    <property type="entry name" value="ACT_4"/>
    <property type="match status" value="1"/>
</dbReference>
<dbReference type="GO" id="GO:0015969">
    <property type="term" value="P:guanosine tetraphosphate metabolic process"/>
    <property type="evidence" value="ECO:0007669"/>
    <property type="project" value="InterPro"/>
</dbReference>
<dbReference type="Gene3D" id="3.10.20.30">
    <property type="match status" value="1"/>
</dbReference>
<dbReference type="InterPro" id="IPR012675">
    <property type="entry name" value="Beta-grasp_dom_sf"/>
</dbReference>
<evidence type="ECO:0000313" key="10">
    <source>
        <dbReference type="Proteomes" id="UP001281731"/>
    </source>
</evidence>
<feature type="domain" description="HD" evidence="5">
    <location>
        <begin position="67"/>
        <end position="164"/>
    </location>
</feature>
<evidence type="ECO:0000313" key="9">
    <source>
        <dbReference type="Proteomes" id="UP001275049"/>
    </source>
</evidence>
<dbReference type="GO" id="GO:0008728">
    <property type="term" value="F:GTP diphosphokinase activity"/>
    <property type="evidence" value="ECO:0007669"/>
    <property type="project" value="UniProtKB-EC"/>
</dbReference>
<dbReference type="InterPro" id="IPR004095">
    <property type="entry name" value="TGS"/>
</dbReference>
<evidence type="ECO:0000313" key="8">
    <source>
        <dbReference type="EMBL" id="MDY5155371.1"/>
    </source>
</evidence>
<dbReference type="InterPro" id="IPR045600">
    <property type="entry name" value="RelA/SpoT_AH_RIS"/>
</dbReference>
<dbReference type="CDD" id="cd01668">
    <property type="entry name" value="TGS_RSH"/>
    <property type="match status" value="1"/>
</dbReference>
<gene>
    <name evidence="8" type="ORF">R6G80_06500</name>
    <name evidence="7" type="ORF">R6G86_00080</name>
</gene>
<dbReference type="InterPro" id="IPR002912">
    <property type="entry name" value="ACT_dom"/>
</dbReference>
<comment type="catalytic activity">
    <reaction evidence="2">
        <text>GTP + ATP = guanosine 3'-diphosphate 5'-triphosphate + AMP</text>
        <dbReference type="Rhea" id="RHEA:22088"/>
        <dbReference type="ChEBI" id="CHEBI:30616"/>
        <dbReference type="ChEBI" id="CHEBI:37565"/>
        <dbReference type="ChEBI" id="CHEBI:142410"/>
        <dbReference type="ChEBI" id="CHEBI:456215"/>
        <dbReference type="EC" id="2.7.6.5"/>
    </reaction>
</comment>
<dbReference type="FunFam" id="3.10.20.30:FF:000002">
    <property type="entry name" value="GTP pyrophosphokinase (RelA/SpoT)"/>
    <property type="match status" value="1"/>
</dbReference>
<organism evidence="8 10">
    <name type="scientific">Actinotignum urinale</name>
    <dbReference type="NCBI Taxonomy" id="190146"/>
    <lineage>
        <taxon>Bacteria</taxon>
        <taxon>Bacillati</taxon>
        <taxon>Actinomycetota</taxon>
        <taxon>Actinomycetes</taxon>
        <taxon>Actinomycetales</taxon>
        <taxon>Actinomycetaceae</taxon>
        <taxon>Actinotignum</taxon>
    </lineage>
</organism>
<dbReference type="PANTHER" id="PTHR21262:SF31">
    <property type="entry name" value="GTP PYROPHOSPHOKINASE"/>
    <property type="match status" value="1"/>
</dbReference>
<dbReference type="InterPro" id="IPR045865">
    <property type="entry name" value="ACT-like_dom_sf"/>
</dbReference>
<dbReference type="InterPro" id="IPR043519">
    <property type="entry name" value="NT_sf"/>
</dbReference>
<sequence>MSESQNPRVLSRLSWLTGRFTTQVPEALEPIMRAIGSKGMDKNRIIHAYNVAEKCHRGQYRKSGEPYITHPVAVATITAELGLDEDTIVGALLHDTVEDTPYTLEDVRKEFGATVELLVDGVTKLDKVEYGEVAAAETVRKMVIAMSKDIRVLLIKLADRLHNARTWKYMPKEKAASKAHETLEIYAPLAHRLGMNSIKWELEDLSFKVMFPEVYAEIESLVQERTPEREEYISKIKTMLEKELRSSHIKCTITGRPKHYYSIYQKMILRGKDFEDIYDLVGVRVLVETIPDCYAVLGVANTMFTPIQGRIKDYIASPKFNLYQSIHTTVIGPGNRSLEIQIRTYDMHKRAEFGVAAHWRYKENPNAKKETGNATKNSDQVAQLAWLRQLVDWQRETADPAEFLEALSYDISGNQVYVFTPAGEVMELAMGATPVDFAYAVHTEVGHHTVGARVNDKLVTLDHKLESGDIVEIITSKNQDAAPSRGWLDFVATPRARAKIRAWFKRSRREEAVEEGKDKLARAIRKKNQPVQRLMSFETLSQIARELGRKDVRDLYVAIGEGDISSETVVRQLIASQGGQAGAEESMAEAVTPTTITKHRTAGSSDNAVIVDGMEPGDVMIKLAKCCTPLPPDFIVGFITRGSGVSIHRADCPNAIDLMKNPDRFIKVSWANHSDAVYLTQIQVDALDRQGLLSDISRVLLDNSVNLLSGNMTTTNERMSRSNFTFEMADPHHLTRILNDLRRIEGVYDAYRVTNSKPSQHKKVSRL</sequence>
<dbReference type="Gene3D" id="1.10.3210.10">
    <property type="entry name" value="Hypothetical protein af1432"/>
    <property type="match status" value="1"/>
</dbReference>
<dbReference type="PROSITE" id="PS51880">
    <property type="entry name" value="TGS"/>
    <property type="match status" value="1"/>
</dbReference>
<evidence type="ECO:0000259" key="6">
    <source>
        <dbReference type="PROSITE" id="PS51880"/>
    </source>
</evidence>
<evidence type="ECO:0000259" key="4">
    <source>
        <dbReference type="PROSITE" id="PS51671"/>
    </source>
</evidence>
<dbReference type="PROSITE" id="PS51831">
    <property type="entry name" value="HD"/>
    <property type="match status" value="1"/>
</dbReference>
<dbReference type="RefSeq" id="WP_102166051.1">
    <property type="nucleotide sequence ID" value="NZ_CP126967.1"/>
</dbReference>
<keyword evidence="9" id="KW-1185">Reference proteome</keyword>
<dbReference type="InterPro" id="IPR012676">
    <property type="entry name" value="TGS-like"/>
</dbReference>
<feature type="domain" description="ACT" evidence="4">
    <location>
        <begin position="681"/>
        <end position="755"/>
    </location>
</feature>
<dbReference type="CDD" id="cd05399">
    <property type="entry name" value="NT_Rel-Spo_like"/>
    <property type="match status" value="1"/>
</dbReference>
<dbReference type="PROSITE" id="PS51671">
    <property type="entry name" value="ACT"/>
    <property type="match status" value="1"/>
</dbReference>
<protein>
    <submittedName>
        <fullName evidence="8">Bifunctional (P)ppGpp synthetase/guanosine-3',5'-bis(Diphosphate) 3'-pyrophosphohydrolase</fullName>
        <ecNumber evidence="8">2.7.6.5</ecNumber>
    </submittedName>
</protein>
<comment type="caution">
    <text evidence="8">The sequence shown here is derived from an EMBL/GenBank/DDBJ whole genome shotgun (WGS) entry which is preliminary data.</text>
</comment>
<evidence type="ECO:0000256" key="2">
    <source>
        <dbReference type="ARBA" id="ARBA00048244"/>
    </source>
</evidence>
<dbReference type="FunFam" id="1.10.3210.10:FF:000001">
    <property type="entry name" value="GTP pyrophosphokinase RelA"/>
    <property type="match status" value="1"/>
</dbReference>
<dbReference type="Pfam" id="PF02824">
    <property type="entry name" value="TGS"/>
    <property type="match status" value="1"/>
</dbReference>
<evidence type="ECO:0000256" key="1">
    <source>
        <dbReference type="ARBA" id="ARBA00004976"/>
    </source>
</evidence>
<dbReference type="AlphaFoldDB" id="A0AAW9HNX6"/>
<keyword evidence="8" id="KW-0808">Transferase</keyword>
<dbReference type="Pfam" id="PF04607">
    <property type="entry name" value="RelA_SpoT"/>
    <property type="match status" value="1"/>
</dbReference>
<dbReference type="CDD" id="cd00077">
    <property type="entry name" value="HDc"/>
    <property type="match status" value="1"/>
</dbReference>
<dbReference type="Gene3D" id="3.30.70.260">
    <property type="match status" value="1"/>
</dbReference>
<comment type="function">
    <text evidence="3">In eubacteria ppGpp (guanosine 3'-diphosphate 5'-diphosphate) is a mediator of the stringent response that coordinates a variety of cellular activities in response to changes in nutritional abundance.</text>
</comment>
<dbReference type="Proteomes" id="UP001275049">
    <property type="component" value="Unassembled WGS sequence"/>
</dbReference>
<reference evidence="8 9" key="1">
    <citation type="submission" date="2023-10" db="EMBL/GenBank/DDBJ databases">
        <title>Whole Genome based description of the genera Actinobaculum and Actinotignum reveals a complex phylogenetic relationship within the species included in the genus Actinotignum.</title>
        <authorList>
            <person name="Jensen C.S."/>
            <person name="Dargis R."/>
            <person name="Kemp M."/>
            <person name="Christensen J.J."/>
        </authorList>
    </citation>
    <scope>NUCLEOTIDE SEQUENCE</scope>
    <source>
        <strain evidence="8">SLA_B511</strain>
        <strain evidence="7 9">SLA_B974</strain>
    </source>
</reference>
<dbReference type="SUPFAM" id="SSF81301">
    <property type="entry name" value="Nucleotidyltransferase"/>
    <property type="match status" value="1"/>
</dbReference>
<dbReference type="SUPFAM" id="SSF55021">
    <property type="entry name" value="ACT-like"/>
    <property type="match status" value="1"/>
</dbReference>
<dbReference type="CDD" id="cd04876">
    <property type="entry name" value="ACT_RelA-SpoT"/>
    <property type="match status" value="1"/>
</dbReference>
<feature type="domain" description="TGS" evidence="6">
    <location>
        <begin position="414"/>
        <end position="475"/>
    </location>
</feature>
<comment type="pathway">
    <text evidence="1">Purine metabolism; ppGpp biosynthesis; ppGpp from GTP: step 1/2.</text>
</comment>
<name>A0AAW9HNX6_9ACTO</name>
<dbReference type="InterPro" id="IPR007685">
    <property type="entry name" value="RelA_SpoT"/>
</dbReference>
<dbReference type="Pfam" id="PF13328">
    <property type="entry name" value="HD_4"/>
    <property type="match status" value="1"/>
</dbReference>
<dbReference type="NCBIfam" id="TIGR00691">
    <property type="entry name" value="spoT_relA"/>
    <property type="match status" value="1"/>
</dbReference>
<dbReference type="EC" id="2.7.6.5" evidence="8"/>
<dbReference type="Proteomes" id="UP001281731">
    <property type="component" value="Unassembled WGS sequence"/>
</dbReference>
<dbReference type="InterPro" id="IPR006674">
    <property type="entry name" value="HD_domain"/>
</dbReference>